<dbReference type="Proteomes" id="UP000009328">
    <property type="component" value="Unassembled WGS sequence"/>
</dbReference>
<dbReference type="GO" id="GO:0003677">
    <property type="term" value="F:DNA binding"/>
    <property type="evidence" value="ECO:0007669"/>
    <property type="project" value="InterPro"/>
</dbReference>
<accession>K0KAU8</accession>
<organism evidence="3 4">
    <name type="scientific">Wickerhamomyces ciferrii (strain ATCC 14091 / BCRC 22168 / CBS 111 / JCM 3599 / NBRC 0793 / NRRL Y-1031 F-60-10)</name>
    <name type="common">Yeast</name>
    <name type="synonym">Pichia ciferrii</name>
    <dbReference type="NCBI Taxonomy" id="1206466"/>
    <lineage>
        <taxon>Eukaryota</taxon>
        <taxon>Fungi</taxon>
        <taxon>Dikarya</taxon>
        <taxon>Ascomycota</taxon>
        <taxon>Saccharomycotina</taxon>
        <taxon>Saccharomycetes</taxon>
        <taxon>Phaffomycetales</taxon>
        <taxon>Wickerhamomycetaceae</taxon>
        <taxon>Wickerhamomyces</taxon>
    </lineage>
</organism>
<dbReference type="EC" id="2.1.1.43" evidence="3"/>
<dbReference type="HOGENOM" id="CLU_669402_0_0_1"/>
<evidence type="ECO:0000313" key="3">
    <source>
        <dbReference type="EMBL" id="CCH42125.1"/>
    </source>
</evidence>
<dbReference type="GO" id="GO:0008168">
    <property type="term" value="F:methyltransferase activity"/>
    <property type="evidence" value="ECO:0007669"/>
    <property type="project" value="UniProtKB-KW"/>
</dbReference>
<dbReference type="GO" id="GO:0032259">
    <property type="term" value="P:methylation"/>
    <property type="evidence" value="ECO:0007669"/>
    <property type="project" value="UniProtKB-KW"/>
</dbReference>
<dbReference type="PROSITE" id="PS50073">
    <property type="entry name" value="COPPER_FIST_2"/>
    <property type="match status" value="1"/>
</dbReference>
<dbReference type="GO" id="GO:0003700">
    <property type="term" value="F:DNA-binding transcription factor activity"/>
    <property type="evidence" value="ECO:0007669"/>
    <property type="project" value="InterPro"/>
</dbReference>
<dbReference type="InterPro" id="IPR001083">
    <property type="entry name" value="Cu_fist_DNA-bd_dom"/>
</dbReference>
<evidence type="ECO:0000313" key="4">
    <source>
        <dbReference type="Proteomes" id="UP000009328"/>
    </source>
</evidence>
<evidence type="ECO:0000256" key="1">
    <source>
        <dbReference type="SAM" id="MobiDB-lite"/>
    </source>
</evidence>
<dbReference type="InParanoid" id="K0KAU8"/>
<dbReference type="GO" id="GO:0005507">
    <property type="term" value="F:copper ion binding"/>
    <property type="evidence" value="ECO:0007669"/>
    <property type="project" value="InterPro"/>
</dbReference>
<dbReference type="EMBL" id="CAIF01000038">
    <property type="protein sequence ID" value="CCH42125.1"/>
    <property type="molecule type" value="Genomic_DNA"/>
</dbReference>
<dbReference type="eggNOG" id="ENOG502RYNN">
    <property type="taxonomic scope" value="Eukaryota"/>
</dbReference>
<evidence type="ECO:0000259" key="2">
    <source>
        <dbReference type="PROSITE" id="PS50073"/>
    </source>
</evidence>
<sequence>MVYGKHIKVSCQVCIIGHGTKSCNHKSIIESDNPGYNGHRGCLEVISKKGRRKSRIPDRIDGVGNTNDDTITLNPNNDKFILIEAELIPKLNEWCPNSQNFRYECDYPCCKKISKDLYINEETSSFLRVPHYCDLTSIEDAKKIGTPVSYKDLPTEFLNNDVNFHSIAKLYPDKSDYPIQTVNPYAETVLKPNPQSTSDESLNVQSSNNSSISATLNTNPIIPSYSAELNYQVPDVSLIVPLNSNSNGSTNQQHHNNQIINQNNYQTQYQQNNNHYNRLNQFSHQNNNQINYQYQLNDYQNRNYQYQYNLQNQYNYQNNSHINNHNVNNTHYFNINGNTNQNNNAINHNTQHFVSLNGLNNLAYHNHLAANNSQSLPLRNPMISNPRPYQPSIQSNPIIPNNCNNYGTSSQQLNFVFEDPSKYSDDDCEEDSEDDSDTIVVDHDNYGNKGNGYDYDEADSFLLKYAPALQEFNNNSE</sequence>
<feature type="region of interest" description="Disordered" evidence="1">
    <location>
        <begin position="421"/>
        <end position="452"/>
    </location>
</feature>
<gene>
    <name evidence="3" type="ORF">BN7_1669</name>
</gene>
<keyword evidence="3" id="KW-0808">Transferase</keyword>
<keyword evidence="4" id="KW-1185">Reference proteome</keyword>
<comment type="caution">
    <text evidence="3">The sequence shown here is derived from an EMBL/GenBank/DDBJ whole genome shotgun (WGS) entry which is preliminary data.</text>
</comment>
<keyword evidence="3" id="KW-0489">Methyltransferase</keyword>
<feature type="domain" description="Copper-fist" evidence="2">
    <location>
        <begin position="1"/>
        <end position="53"/>
    </location>
</feature>
<proteinExistence type="predicted"/>
<dbReference type="STRING" id="1206466.K0KAU8"/>
<reference evidence="3 4" key="1">
    <citation type="journal article" date="2012" name="Eukaryot. Cell">
        <title>Draft genome sequence of Wickerhamomyces ciferrii NRRL Y-1031 F-60-10.</title>
        <authorList>
            <person name="Schneider J."/>
            <person name="Andrea H."/>
            <person name="Blom J."/>
            <person name="Jaenicke S."/>
            <person name="Ruckert C."/>
            <person name="Schorsch C."/>
            <person name="Szczepanowski R."/>
            <person name="Farwick M."/>
            <person name="Goesmann A."/>
            <person name="Puhler A."/>
            <person name="Schaffer S."/>
            <person name="Tauch A."/>
            <person name="Kohler T."/>
            <person name="Brinkrolf K."/>
        </authorList>
    </citation>
    <scope>NUCLEOTIDE SEQUENCE [LARGE SCALE GENOMIC DNA]</scope>
    <source>
        <strain evidence="4">ATCC 14091 / BCRC 22168 / CBS 111 / JCM 3599 / NBRC 0793 / NRRL Y-1031 F-60-10</strain>
    </source>
</reference>
<dbReference type="AlphaFoldDB" id="K0KAU8"/>
<name>K0KAU8_WICCF</name>
<feature type="compositionally biased region" description="Acidic residues" evidence="1">
    <location>
        <begin position="426"/>
        <end position="437"/>
    </location>
</feature>
<protein>
    <submittedName>
        <fullName evidence="3">Histone-lysine N-methyltransferase</fullName>
        <ecNumber evidence="3">2.1.1.43</ecNumber>
    </submittedName>
</protein>